<keyword evidence="3" id="KW-0862">Zinc</keyword>
<feature type="domain" description="FLYWCH-type" evidence="5">
    <location>
        <begin position="188"/>
        <end position="235"/>
    </location>
</feature>
<name>A0A817SCD2_9BILA</name>
<gene>
    <name evidence="7" type="ORF">HFQ381_LOCUS27741</name>
    <name evidence="6" type="ORF">LUA448_LOCUS7491</name>
</gene>
<evidence type="ECO:0000313" key="6">
    <source>
        <dbReference type="EMBL" id="CAF3294282.1"/>
    </source>
</evidence>
<evidence type="ECO:0000256" key="2">
    <source>
        <dbReference type="ARBA" id="ARBA00022771"/>
    </source>
</evidence>
<evidence type="ECO:0000256" key="4">
    <source>
        <dbReference type="SAM" id="MobiDB-lite"/>
    </source>
</evidence>
<evidence type="ECO:0000256" key="3">
    <source>
        <dbReference type="ARBA" id="ARBA00022833"/>
    </source>
</evidence>
<proteinExistence type="predicted"/>
<dbReference type="Proteomes" id="UP000663833">
    <property type="component" value="Unassembled WGS sequence"/>
</dbReference>
<dbReference type="EMBL" id="CAJNYD010000736">
    <property type="protein sequence ID" value="CAF3294282.1"/>
    <property type="molecule type" value="Genomic_DNA"/>
</dbReference>
<comment type="caution">
    <text evidence="6">The sequence shown here is derived from an EMBL/GenBank/DDBJ whole genome shotgun (WGS) entry which is preliminary data.</text>
</comment>
<evidence type="ECO:0000313" key="8">
    <source>
        <dbReference type="Proteomes" id="UP000663833"/>
    </source>
</evidence>
<dbReference type="Pfam" id="PF04500">
    <property type="entry name" value="FLYWCH"/>
    <property type="match status" value="1"/>
</dbReference>
<dbReference type="EMBL" id="CAJOBO010003693">
    <property type="protein sequence ID" value="CAF4500643.1"/>
    <property type="molecule type" value="Genomic_DNA"/>
</dbReference>
<dbReference type="Proteomes" id="UP000663851">
    <property type="component" value="Unassembled WGS sequence"/>
</dbReference>
<dbReference type="GO" id="GO:0008270">
    <property type="term" value="F:zinc ion binding"/>
    <property type="evidence" value="ECO:0007669"/>
    <property type="project" value="UniProtKB-KW"/>
</dbReference>
<evidence type="ECO:0000256" key="1">
    <source>
        <dbReference type="ARBA" id="ARBA00022723"/>
    </source>
</evidence>
<accession>A0A817SCD2</accession>
<dbReference type="InterPro" id="IPR007588">
    <property type="entry name" value="Znf_FLYWCH"/>
</dbReference>
<evidence type="ECO:0000259" key="5">
    <source>
        <dbReference type="Pfam" id="PF04500"/>
    </source>
</evidence>
<reference evidence="6" key="1">
    <citation type="submission" date="2021-02" db="EMBL/GenBank/DDBJ databases">
        <authorList>
            <person name="Nowell W R."/>
        </authorList>
    </citation>
    <scope>NUCLEOTIDE SEQUENCE</scope>
</reference>
<keyword evidence="1" id="KW-0479">Metal-binding</keyword>
<organism evidence="6 8">
    <name type="scientific">Rotaria socialis</name>
    <dbReference type="NCBI Taxonomy" id="392032"/>
    <lineage>
        <taxon>Eukaryota</taxon>
        <taxon>Metazoa</taxon>
        <taxon>Spiralia</taxon>
        <taxon>Gnathifera</taxon>
        <taxon>Rotifera</taxon>
        <taxon>Eurotatoria</taxon>
        <taxon>Bdelloidea</taxon>
        <taxon>Philodinida</taxon>
        <taxon>Philodinidae</taxon>
        <taxon>Rotaria</taxon>
    </lineage>
</organism>
<dbReference type="AlphaFoldDB" id="A0A817SCD2"/>
<evidence type="ECO:0000313" key="7">
    <source>
        <dbReference type="EMBL" id="CAF4500643.1"/>
    </source>
</evidence>
<protein>
    <recommendedName>
        <fullName evidence="5">FLYWCH-type domain-containing protein</fullName>
    </recommendedName>
</protein>
<keyword evidence="2" id="KW-0863">Zinc-finger</keyword>
<sequence length="298" mass="32655">MTGCRKLILPGDRVCMMMTRSRIVAATLADATTLLNSNHMVIVNEQTQPQPQSYHILRGEKRSPICSPVTSSHLSRSQAVKVTCNKNDDVSGTNLFALSKSTTSSRFSSSNSSSSSASSSSRSSSSSSTVSLLSSSSSSTSSTSLVTEELSKLKINTNNDSSSSKSTTVIPLTQEIDRLPQPGFFEAYRSNKNGVNLCLHGYTYEYLRTIKYKKIKWKCKDIRYAAKCGAKIYTGSNVGTDQMPVYEYIGSNNVCHSHDSDFDKQKVAIFNYQLKNTAESNKSIPPSKLVNQLTTEIK</sequence>
<dbReference type="Gene3D" id="2.20.25.240">
    <property type="match status" value="1"/>
</dbReference>
<feature type="region of interest" description="Disordered" evidence="4">
    <location>
        <begin position="104"/>
        <end position="127"/>
    </location>
</feature>